<dbReference type="Proteomes" id="UP000050424">
    <property type="component" value="Unassembled WGS sequence"/>
</dbReference>
<evidence type="ECO:0000313" key="3">
    <source>
        <dbReference type="Proteomes" id="UP000050424"/>
    </source>
</evidence>
<sequence length="390" mass="43285">MPAALQKEAKATSSVVGTRLVKDPAAKQREAPSSAHLLGAARPPRDIDACGFTNPPGKRTCSQKPAANSAYCNDHVGQRICAWERCGLEQVPGSRFCSTHKCPVCVRGAYRGRDTGQCFEHQLCSAPECTRYCTVGVDSEPGMCCKDHRFCLAPEQHCEEVVRTDETSCPRHRCGVARCQRYRDQVRNAENAWCQDHACTKGTCLNRIEDTAVPQSRNCVNHTCRLANCLGQTTDDRQLCHQHCCGSAGCGAHSEPGNVFCAEHKCRDADCQLIAKVPGGFCVARSCTAGNCGEVRADAVRDLCARHTFLEGERAGLVRNQGILDEQREQIAQLQQALEEQQARRDVPRPREPFARDRGRDEPRRRAQMHPHPQDHDFPDWGHRHADRPP</sequence>
<gene>
    <name evidence="2" type="ORF">AK830_g2841</name>
</gene>
<dbReference type="EMBL" id="LKCW01000029">
    <property type="protein sequence ID" value="KPM43668.1"/>
    <property type="molecule type" value="Genomic_DNA"/>
</dbReference>
<feature type="region of interest" description="Disordered" evidence="1">
    <location>
        <begin position="338"/>
        <end position="390"/>
    </location>
</feature>
<feature type="compositionally biased region" description="Basic and acidic residues" evidence="1">
    <location>
        <begin position="20"/>
        <end position="30"/>
    </location>
</feature>
<name>A0A0N8H860_9HYPO</name>
<evidence type="ECO:0000256" key="1">
    <source>
        <dbReference type="SAM" id="MobiDB-lite"/>
    </source>
</evidence>
<feature type="region of interest" description="Disordered" evidence="1">
    <location>
        <begin position="1"/>
        <end position="42"/>
    </location>
</feature>
<dbReference type="STRING" id="78410.A0A0N8H860"/>
<feature type="compositionally biased region" description="Basic and acidic residues" evidence="1">
    <location>
        <begin position="372"/>
        <end position="390"/>
    </location>
</feature>
<protein>
    <submittedName>
        <fullName evidence="2">Uncharacterized protein</fullName>
    </submittedName>
</protein>
<organism evidence="2 3">
    <name type="scientific">Neonectria ditissima</name>
    <dbReference type="NCBI Taxonomy" id="78410"/>
    <lineage>
        <taxon>Eukaryota</taxon>
        <taxon>Fungi</taxon>
        <taxon>Dikarya</taxon>
        <taxon>Ascomycota</taxon>
        <taxon>Pezizomycotina</taxon>
        <taxon>Sordariomycetes</taxon>
        <taxon>Hypocreomycetidae</taxon>
        <taxon>Hypocreales</taxon>
        <taxon>Nectriaceae</taxon>
        <taxon>Neonectria</taxon>
    </lineage>
</organism>
<dbReference type="OrthoDB" id="5088097at2759"/>
<reference evidence="2 3" key="1">
    <citation type="submission" date="2015-09" db="EMBL/GenBank/DDBJ databases">
        <title>Draft genome of a European isolate of the apple canker pathogen Neonectria ditissima.</title>
        <authorList>
            <person name="Gomez-Cortecero A."/>
            <person name="Harrison R.J."/>
            <person name="Armitage A.D."/>
        </authorList>
    </citation>
    <scope>NUCLEOTIDE SEQUENCE [LARGE SCALE GENOMIC DNA]</scope>
    <source>
        <strain evidence="2 3">R09/05</strain>
    </source>
</reference>
<feature type="compositionally biased region" description="Basic and acidic residues" evidence="1">
    <location>
        <begin position="341"/>
        <end position="365"/>
    </location>
</feature>
<keyword evidence="3" id="KW-1185">Reference proteome</keyword>
<accession>A0A0N8H860</accession>
<proteinExistence type="predicted"/>
<dbReference type="AlphaFoldDB" id="A0A0N8H860"/>
<comment type="caution">
    <text evidence="2">The sequence shown here is derived from an EMBL/GenBank/DDBJ whole genome shotgun (WGS) entry which is preliminary data.</text>
</comment>
<evidence type="ECO:0000313" key="2">
    <source>
        <dbReference type="EMBL" id="KPM43668.1"/>
    </source>
</evidence>